<gene>
    <name evidence="1" type="ORF">HMPREF9081_1748</name>
</gene>
<accession>F5RNB2</accession>
<dbReference type="Proteomes" id="UP000004067">
    <property type="component" value="Unassembled WGS sequence"/>
</dbReference>
<feature type="non-terminal residue" evidence="1">
    <location>
        <position position="1"/>
    </location>
</feature>
<name>F5RNB2_9FIRM</name>
<dbReference type="RefSeq" id="WP_006306739.1">
    <property type="nucleotide sequence ID" value="NZ_GL892076.1"/>
</dbReference>
<evidence type="ECO:0008006" key="3">
    <source>
        <dbReference type="Google" id="ProtNLM"/>
    </source>
</evidence>
<proteinExistence type="predicted"/>
<dbReference type="eggNOG" id="ENOG5033SEF">
    <property type="taxonomic scope" value="Bacteria"/>
</dbReference>
<evidence type="ECO:0000313" key="2">
    <source>
        <dbReference type="Proteomes" id="UP000004067"/>
    </source>
</evidence>
<dbReference type="HOGENOM" id="CLU_1158457_0_0_9"/>
<comment type="caution">
    <text evidence="1">The sequence shown here is derived from an EMBL/GenBank/DDBJ whole genome shotgun (WGS) entry which is preliminary data.</text>
</comment>
<reference evidence="1 2" key="1">
    <citation type="submission" date="2011-04" db="EMBL/GenBank/DDBJ databases">
        <authorList>
            <person name="Muzny D."/>
            <person name="Qin X."/>
            <person name="Deng J."/>
            <person name="Jiang H."/>
            <person name="Liu Y."/>
            <person name="Qu J."/>
            <person name="Song X.-Z."/>
            <person name="Zhang L."/>
            <person name="Thornton R."/>
            <person name="Coyle M."/>
            <person name="Francisco L."/>
            <person name="Jackson L."/>
            <person name="Javaid M."/>
            <person name="Korchina V."/>
            <person name="Kovar C."/>
            <person name="Mata R."/>
            <person name="Mathew T."/>
            <person name="Ngo R."/>
            <person name="Nguyen L."/>
            <person name="Nguyen N."/>
            <person name="Okwuonu G."/>
            <person name="Ongeri F."/>
            <person name="Pham C."/>
            <person name="Simmons D."/>
            <person name="Wilczek-Boney K."/>
            <person name="Hale W."/>
            <person name="Jakkamsetti A."/>
            <person name="Pham P."/>
            <person name="Ruth R."/>
            <person name="San Lucas F."/>
            <person name="Warren J."/>
            <person name="Zhang J."/>
            <person name="Zhao Z."/>
            <person name="Zhou C."/>
            <person name="Zhu D."/>
            <person name="Lee S."/>
            <person name="Bess C."/>
            <person name="Blankenburg K."/>
            <person name="Forbes L."/>
            <person name="Fu Q."/>
            <person name="Gubbala S."/>
            <person name="Hirani K."/>
            <person name="Jayaseelan J.C."/>
            <person name="Lara F."/>
            <person name="Munidasa M."/>
            <person name="Palculict T."/>
            <person name="Patil S."/>
            <person name="Pu L.-L."/>
            <person name="Saada N."/>
            <person name="Tang L."/>
            <person name="Weissenberger G."/>
            <person name="Zhu Y."/>
            <person name="Hemphill L."/>
            <person name="Shang Y."/>
            <person name="Youmans B."/>
            <person name="Ayvaz T."/>
            <person name="Ross M."/>
            <person name="Santibanez J."/>
            <person name="Aqrawi P."/>
            <person name="Gross S."/>
            <person name="Joshi V."/>
            <person name="Fowler G."/>
            <person name="Nazareth L."/>
            <person name="Reid J."/>
            <person name="Worley K."/>
            <person name="Petrosino J."/>
            <person name="Highlander S."/>
            <person name="Gibbs R."/>
        </authorList>
    </citation>
    <scope>NUCLEOTIDE SEQUENCE [LARGE SCALE GENOMIC DNA]</scope>
    <source>
        <strain evidence="1 2">DSM 2778</strain>
    </source>
</reference>
<dbReference type="AlphaFoldDB" id="F5RNB2"/>
<keyword evidence="2" id="KW-1185">Reference proteome</keyword>
<sequence>PIANVVYDPSYLVIPELDMILDGREEITSQWYFSRKMSISDYKEFCEKIDSEDTWKKQYLCAKKSIEKNMEAPIPPIMERKEIIRELLGNISDNRLNSAMIVLFSLIEGLLWAFSYEVNQIEKVYVEQGVIHDHINNCDFESTRIRDVLQRSAVREYLDDDFLHEFCNELYEERNLVLHGNIICFDNCESNFVCLIQKIFVLDYILNSVIEVYEKILFKILDENFTEDRIQELLKPLEK</sequence>
<dbReference type="EMBL" id="AFHQ01000039">
    <property type="protein sequence ID" value="EGK59178.1"/>
    <property type="molecule type" value="Genomic_DNA"/>
</dbReference>
<evidence type="ECO:0000313" key="1">
    <source>
        <dbReference type="EMBL" id="EGK59178.1"/>
    </source>
</evidence>
<organism evidence="1 2">
    <name type="scientific">Centipeda periodontii DSM 2778</name>
    <dbReference type="NCBI Taxonomy" id="888060"/>
    <lineage>
        <taxon>Bacteria</taxon>
        <taxon>Bacillati</taxon>
        <taxon>Bacillota</taxon>
        <taxon>Negativicutes</taxon>
        <taxon>Selenomonadales</taxon>
        <taxon>Selenomonadaceae</taxon>
        <taxon>Centipeda</taxon>
    </lineage>
</organism>
<protein>
    <recommendedName>
        <fullName evidence="3">Apea-like HEPN domain-containing protein</fullName>
    </recommendedName>
</protein>